<dbReference type="KEGG" id="abas:ACPOL_4719"/>
<dbReference type="Proteomes" id="UP000253606">
    <property type="component" value="Chromosome"/>
</dbReference>
<proteinExistence type="predicted"/>
<gene>
    <name evidence="1" type="ORF">ACPOL_4719</name>
</gene>
<evidence type="ECO:0000313" key="2">
    <source>
        <dbReference type="Proteomes" id="UP000253606"/>
    </source>
</evidence>
<evidence type="ECO:0000313" key="1">
    <source>
        <dbReference type="EMBL" id="AXC13987.1"/>
    </source>
</evidence>
<reference evidence="1 2" key="1">
    <citation type="journal article" date="2018" name="Front. Microbiol.">
        <title>Hydrolytic Capabilities as a Key to Environmental Success: Chitinolytic and Cellulolytic Acidobacteria From Acidic Sub-arctic Soils and Boreal Peatlands.</title>
        <authorList>
            <person name="Belova S.E."/>
            <person name="Ravin N.V."/>
            <person name="Pankratov T.A."/>
            <person name="Rakitin A.L."/>
            <person name="Ivanova A.A."/>
            <person name="Beletsky A.V."/>
            <person name="Mardanov A.V."/>
            <person name="Sinninghe Damste J.S."/>
            <person name="Dedysh S.N."/>
        </authorList>
    </citation>
    <scope>NUCLEOTIDE SEQUENCE [LARGE SCALE GENOMIC DNA]</scope>
    <source>
        <strain evidence="1 2">SBC82</strain>
    </source>
</reference>
<accession>A0A2Z5G5C3</accession>
<protein>
    <submittedName>
        <fullName evidence="1">Uncharacterized protein</fullName>
    </submittedName>
</protein>
<sequence length="45" mass="4574">MGQAGLFGTTVTELIGEDLPAPSSGERFGLEFEVLILGGHPSGAD</sequence>
<organism evidence="1 2">
    <name type="scientific">Acidisarcina polymorpha</name>
    <dbReference type="NCBI Taxonomy" id="2211140"/>
    <lineage>
        <taxon>Bacteria</taxon>
        <taxon>Pseudomonadati</taxon>
        <taxon>Acidobacteriota</taxon>
        <taxon>Terriglobia</taxon>
        <taxon>Terriglobales</taxon>
        <taxon>Acidobacteriaceae</taxon>
        <taxon>Acidisarcina</taxon>
    </lineage>
</organism>
<dbReference type="AlphaFoldDB" id="A0A2Z5G5C3"/>
<keyword evidence="2" id="KW-1185">Reference proteome</keyword>
<name>A0A2Z5G5C3_9BACT</name>
<dbReference type="EMBL" id="CP030840">
    <property type="protein sequence ID" value="AXC13987.1"/>
    <property type="molecule type" value="Genomic_DNA"/>
</dbReference>